<dbReference type="PANTHER" id="PTHR44743">
    <property type="entry name" value="PUTATIVE, EXPRESSED-RELATED"/>
    <property type="match status" value="1"/>
</dbReference>
<dbReference type="PROSITE" id="PS50076">
    <property type="entry name" value="DNAJ_2"/>
    <property type="match status" value="1"/>
</dbReference>
<comment type="caution">
    <text evidence="4">The sequence shown here is derived from an EMBL/GenBank/DDBJ whole genome shotgun (WGS) entry which is preliminary data.</text>
</comment>
<keyword evidence="1" id="KW-0143">Chaperone</keyword>
<feature type="domain" description="J" evidence="3">
    <location>
        <begin position="311"/>
        <end position="372"/>
    </location>
</feature>
<dbReference type="SMART" id="SM00271">
    <property type="entry name" value="DnaJ"/>
    <property type="match status" value="1"/>
</dbReference>
<dbReference type="Pfam" id="PF00226">
    <property type="entry name" value="DnaJ"/>
    <property type="match status" value="1"/>
</dbReference>
<evidence type="ECO:0000313" key="5">
    <source>
        <dbReference type="Proteomes" id="UP000321121"/>
    </source>
</evidence>
<dbReference type="RefSeq" id="WP_146910260.1">
    <property type="nucleotide sequence ID" value="NZ_BJUS01000052.1"/>
</dbReference>
<evidence type="ECO:0000313" key="4">
    <source>
        <dbReference type="EMBL" id="GEK74582.1"/>
    </source>
</evidence>
<dbReference type="CDD" id="cd06257">
    <property type="entry name" value="DnaJ"/>
    <property type="match status" value="1"/>
</dbReference>
<dbReference type="SUPFAM" id="SSF158682">
    <property type="entry name" value="TerB-like"/>
    <property type="match status" value="1"/>
</dbReference>
<dbReference type="Gene3D" id="1.10.287.110">
    <property type="entry name" value="DnaJ domain"/>
    <property type="match status" value="1"/>
</dbReference>
<sequence length="372" mass="42471">MTAARFSTFELLLLQSRDQADSAALLLLAWVLAQQGPVGEAERAQLVSLTGAFRHGHELAPLLEIAASQDLGAIQLAAEVLQKELHGDTARAFLRLAVTLAAEHGKPTLANHHILRFLADLLGVPPLEFAELYASQAGRALREPGDPSRRDYWQQRERGTRDRRRETAGEENDERPGQEQAAESERTEQESAREARAEARRQAREDKAEARRQRQEEKAQAKARQKAERDAEKRRQQARREAEKQRQRAEREQARRHREEERERRRGGHRERQQHSRSGDRGSDHGHQRAHDDGAHRAHERPAAPDPRIRSALTVLGLEPGASRGEIRKAYRRLAQAHHPDRFHQEGDAIVASASRRFQRIRRAYDFLMKVS</sequence>
<evidence type="ECO:0000256" key="2">
    <source>
        <dbReference type="SAM" id="MobiDB-lite"/>
    </source>
</evidence>
<accession>A0ABQ0U835</accession>
<keyword evidence="5" id="KW-1185">Reference proteome</keyword>
<protein>
    <recommendedName>
        <fullName evidence="3">J domain-containing protein</fullName>
    </recommendedName>
</protein>
<feature type="compositionally biased region" description="Basic and acidic residues" evidence="2">
    <location>
        <begin position="183"/>
        <end position="309"/>
    </location>
</feature>
<gene>
    <name evidence="4" type="ORF">HHA04nite_31260</name>
</gene>
<dbReference type="InterPro" id="IPR001623">
    <property type="entry name" value="DnaJ_domain"/>
</dbReference>
<dbReference type="SUPFAM" id="SSF46565">
    <property type="entry name" value="Chaperone J-domain"/>
    <property type="match status" value="1"/>
</dbReference>
<evidence type="ECO:0000259" key="3">
    <source>
        <dbReference type="PROSITE" id="PS50076"/>
    </source>
</evidence>
<evidence type="ECO:0000256" key="1">
    <source>
        <dbReference type="ARBA" id="ARBA00023186"/>
    </source>
</evidence>
<dbReference type="EMBL" id="BJUS01000052">
    <property type="protein sequence ID" value="GEK74582.1"/>
    <property type="molecule type" value="Genomic_DNA"/>
</dbReference>
<dbReference type="InterPro" id="IPR029024">
    <property type="entry name" value="TerB-like"/>
</dbReference>
<dbReference type="PANTHER" id="PTHR44743:SF10">
    <property type="entry name" value="J DOMAIN-CONTAINING PROTEIN"/>
    <property type="match status" value="1"/>
</dbReference>
<feature type="region of interest" description="Disordered" evidence="2">
    <location>
        <begin position="138"/>
        <end position="310"/>
    </location>
</feature>
<feature type="compositionally biased region" description="Basic and acidic residues" evidence="2">
    <location>
        <begin position="140"/>
        <end position="168"/>
    </location>
</feature>
<organism evidence="4 5">
    <name type="scientific">Halomonas halophila</name>
    <dbReference type="NCBI Taxonomy" id="29573"/>
    <lineage>
        <taxon>Bacteria</taxon>
        <taxon>Pseudomonadati</taxon>
        <taxon>Pseudomonadota</taxon>
        <taxon>Gammaproteobacteria</taxon>
        <taxon>Oceanospirillales</taxon>
        <taxon>Halomonadaceae</taxon>
        <taxon>Halomonas</taxon>
    </lineage>
</organism>
<reference evidence="4 5" key="1">
    <citation type="submission" date="2019-07" db="EMBL/GenBank/DDBJ databases">
        <title>Whole genome shotgun sequence of Halomonas halophila NBRC 102604.</title>
        <authorList>
            <person name="Hosoyama A."/>
            <person name="Uohara A."/>
            <person name="Ohji S."/>
            <person name="Ichikawa N."/>
        </authorList>
    </citation>
    <scope>NUCLEOTIDE SEQUENCE [LARGE SCALE GENOMIC DNA]</scope>
    <source>
        <strain evidence="4 5">NBRC 102604</strain>
    </source>
</reference>
<dbReference type="PRINTS" id="PR00625">
    <property type="entry name" value="JDOMAIN"/>
</dbReference>
<proteinExistence type="predicted"/>
<name>A0ABQ0U835_9GAMM</name>
<dbReference type="InterPro" id="IPR036869">
    <property type="entry name" value="J_dom_sf"/>
</dbReference>
<dbReference type="Proteomes" id="UP000321121">
    <property type="component" value="Unassembled WGS sequence"/>
</dbReference>